<name>A0ABV6US43_9ACTN</name>
<feature type="transmembrane region" description="Helical" evidence="1">
    <location>
        <begin position="272"/>
        <end position="291"/>
    </location>
</feature>
<feature type="transmembrane region" description="Helical" evidence="1">
    <location>
        <begin position="336"/>
        <end position="356"/>
    </location>
</feature>
<evidence type="ECO:0000313" key="3">
    <source>
        <dbReference type="Proteomes" id="UP001592528"/>
    </source>
</evidence>
<organism evidence="2 3">
    <name type="scientific">Streptacidiphilus cavernicola</name>
    <dbReference type="NCBI Taxonomy" id="3342716"/>
    <lineage>
        <taxon>Bacteria</taxon>
        <taxon>Bacillati</taxon>
        <taxon>Actinomycetota</taxon>
        <taxon>Actinomycetes</taxon>
        <taxon>Kitasatosporales</taxon>
        <taxon>Streptomycetaceae</taxon>
        <taxon>Streptacidiphilus</taxon>
    </lineage>
</organism>
<dbReference type="PANTHER" id="PTHR36840">
    <property type="entry name" value="BLL5714 PROTEIN"/>
    <property type="match status" value="1"/>
</dbReference>
<evidence type="ECO:0000256" key="1">
    <source>
        <dbReference type="SAM" id="Phobius"/>
    </source>
</evidence>
<feature type="transmembrane region" description="Helical" evidence="1">
    <location>
        <begin position="139"/>
        <end position="159"/>
    </location>
</feature>
<feature type="transmembrane region" description="Helical" evidence="1">
    <location>
        <begin position="303"/>
        <end position="324"/>
    </location>
</feature>
<keyword evidence="3" id="KW-1185">Reference proteome</keyword>
<protein>
    <submittedName>
        <fullName evidence="2">Low temperature requirement protein A</fullName>
    </submittedName>
</protein>
<keyword evidence="1" id="KW-0812">Transmembrane</keyword>
<proteinExistence type="predicted"/>
<evidence type="ECO:0000313" key="2">
    <source>
        <dbReference type="EMBL" id="MFC1404282.1"/>
    </source>
</evidence>
<dbReference type="RefSeq" id="WP_084715401.1">
    <property type="nucleotide sequence ID" value="NZ_JBHEZZ010000014.1"/>
</dbReference>
<feature type="transmembrane region" description="Helical" evidence="1">
    <location>
        <begin position="362"/>
        <end position="381"/>
    </location>
</feature>
<feature type="transmembrane region" description="Helical" evidence="1">
    <location>
        <begin position="202"/>
        <end position="224"/>
    </location>
</feature>
<dbReference type="PANTHER" id="PTHR36840:SF1">
    <property type="entry name" value="BLL5714 PROTEIN"/>
    <property type="match status" value="1"/>
</dbReference>
<feature type="transmembrane region" description="Helical" evidence="1">
    <location>
        <begin position="230"/>
        <end position="251"/>
    </location>
</feature>
<keyword evidence="1" id="KW-0472">Membrane</keyword>
<feature type="transmembrane region" description="Helical" evidence="1">
    <location>
        <begin position="89"/>
        <end position="108"/>
    </location>
</feature>
<keyword evidence="1" id="KW-1133">Transmembrane helix</keyword>
<dbReference type="EMBL" id="JBHEZZ010000014">
    <property type="protein sequence ID" value="MFC1404282.1"/>
    <property type="molecule type" value="Genomic_DNA"/>
</dbReference>
<dbReference type="Proteomes" id="UP001592528">
    <property type="component" value="Unassembled WGS sequence"/>
</dbReference>
<sequence length="391" mass="41039">MTEQTAELEDADHPEAAAQVAEKRVTNAELFFDLVFALCVTQVSALLHAHHGWAGVGHALIVFVPVYWAWVGTSVQASTHDIDNPVDRLTIFAVGLCGLFMALSVPHAYGSRGLLFGCSYLAARLVLAGRVAAIGGQLVSPFGMGALVTGPMMVIGGALHGGARTVLWAVAAALDLATPVLARRRLLGVQVHPAHLPERFTLFLLLALGETVISVGAPLAAAAHLTAAELVAVAVSFVLIGGLWWVYFAYAADAMRHAVTVAAVRVDIVRQVLSYAHLSLIAGIIAVAVGLTESVAHPGLRLGTGSGSLLVGGCALYLATFGYTRWRMFRRLSTTRLIAAGVCLLLLPAGVCLLLLPAVPLLPALATLGLLAALVVGLNVWEQQIRITRSE</sequence>
<gene>
    <name evidence="2" type="ORF">ACEZDJ_23600</name>
</gene>
<dbReference type="InterPro" id="IPR010640">
    <property type="entry name" value="Low_temperature_requirement_A"/>
</dbReference>
<feature type="transmembrane region" description="Helical" evidence="1">
    <location>
        <begin position="55"/>
        <end position="77"/>
    </location>
</feature>
<accession>A0ABV6US43</accession>
<feature type="transmembrane region" description="Helical" evidence="1">
    <location>
        <begin position="165"/>
        <end position="182"/>
    </location>
</feature>
<reference evidence="2 3" key="1">
    <citation type="submission" date="2024-09" db="EMBL/GenBank/DDBJ databases">
        <authorList>
            <person name="Lee S.D."/>
        </authorList>
    </citation>
    <scope>NUCLEOTIDE SEQUENCE [LARGE SCALE GENOMIC DNA]</scope>
    <source>
        <strain evidence="2 3">N1-5</strain>
    </source>
</reference>
<comment type="caution">
    <text evidence="2">The sequence shown here is derived from an EMBL/GenBank/DDBJ whole genome shotgun (WGS) entry which is preliminary data.</text>
</comment>
<dbReference type="Pfam" id="PF06772">
    <property type="entry name" value="LtrA"/>
    <property type="match status" value="1"/>
</dbReference>